<keyword evidence="4" id="KW-0106">Calcium</keyword>
<keyword evidence="11" id="KW-1185">Reference proteome</keyword>
<dbReference type="GeneTree" id="ENSGT00940000157694"/>
<evidence type="ECO:0000256" key="1">
    <source>
        <dbReference type="ARBA" id="ARBA00004613"/>
    </source>
</evidence>
<protein>
    <recommendedName>
        <fullName evidence="12">Coagulation factor IXa heavy chain</fullName>
    </recommendedName>
</protein>
<evidence type="ECO:0000256" key="7">
    <source>
        <dbReference type="PROSITE-ProRule" id="PRU00076"/>
    </source>
</evidence>
<dbReference type="Gene3D" id="2.10.25.10">
    <property type="entry name" value="Laminin"/>
    <property type="match status" value="1"/>
</dbReference>
<evidence type="ECO:0000259" key="9">
    <source>
        <dbReference type="PROSITE" id="PS50998"/>
    </source>
</evidence>
<name>H2L6P0_ORYLA</name>
<comment type="subcellular location">
    <subcellularLocation>
        <location evidence="1">Secreted</location>
    </subcellularLocation>
</comment>
<dbReference type="PRINTS" id="PR00010">
    <property type="entry name" value="EGFBLOOD"/>
</dbReference>
<dbReference type="InterPro" id="IPR018097">
    <property type="entry name" value="EGF_Ca-bd_CS"/>
</dbReference>
<evidence type="ECO:0000256" key="4">
    <source>
        <dbReference type="ARBA" id="ARBA00022837"/>
    </source>
</evidence>
<dbReference type="AlphaFoldDB" id="H2L6P0"/>
<keyword evidence="5 7" id="KW-1015">Disulfide bond</keyword>
<evidence type="ECO:0000256" key="2">
    <source>
        <dbReference type="ARBA" id="ARBA00022479"/>
    </source>
</evidence>
<dbReference type="PROSITE" id="PS50998">
    <property type="entry name" value="GLA_2"/>
    <property type="match status" value="1"/>
</dbReference>
<dbReference type="InterPro" id="IPR000152">
    <property type="entry name" value="EGF-type_Asp/Asn_hydroxyl_site"/>
</dbReference>
<dbReference type="SUPFAM" id="SSF57630">
    <property type="entry name" value="GLA-domain"/>
    <property type="match status" value="1"/>
</dbReference>
<dbReference type="PROSITE" id="PS00022">
    <property type="entry name" value="EGF_1"/>
    <property type="match status" value="1"/>
</dbReference>
<accession>H2L6P0</accession>
<proteinExistence type="predicted"/>
<dbReference type="PROSITE" id="PS00010">
    <property type="entry name" value="ASX_HYDROXYL"/>
    <property type="match status" value="1"/>
</dbReference>
<organism evidence="10 11">
    <name type="scientific">Oryzias latipes</name>
    <name type="common">Japanese rice fish</name>
    <name type="synonym">Japanese killifish</name>
    <dbReference type="NCBI Taxonomy" id="8090"/>
    <lineage>
        <taxon>Eukaryota</taxon>
        <taxon>Metazoa</taxon>
        <taxon>Chordata</taxon>
        <taxon>Craniata</taxon>
        <taxon>Vertebrata</taxon>
        <taxon>Euteleostomi</taxon>
        <taxon>Actinopterygii</taxon>
        <taxon>Neopterygii</taxon>
        <taxon>Teleostei</taxon>
        <taxon>Neoteleostei</taxon>
        <taxon>Acanthomorphata</taxon>
        <taxon>Ovalentaria</taxon>
        <taxon>Atherinomorphae</taxon>
        <taxon>Beloniformes</taxon>
        <taxon>Adrianichthyidae</taxon>
        <taxon>Oryziinae</taxon>
        <taxon>Oryzias</taxon>
    </lineage>
</organism>
<reference evidence="10" key="2">
    <citation type="submission" date="2025-08" db="UniProtKB">
        <authorList>
            <consortium name="Ensembl"/>
        </authorList>
    </citation>
    <scope>IDENTIFICATION</scope>
    <source>
        <strain evidence="10">Hd-rR</strain>
    </source>
</reference>
<dbReference type="SMART" id="SM00179">
    <property type="entry name" value="EGF_CA"/>
    <property type="match status" value="1"/>
</dbReference>
<evidence type="ECO:0000256" key="3">
    <source>
        <dbReference type="ARBA" id="ARBA00022525"/>
    </source>
</evidence>
<evidence type="ECO:0008006" key="12">
    <source>
        <dbReference type="Google" id="ProtNLM"/>
    </source>
</evidence>
<keyword evidence="2" id="KW-0301">Gamma-carboxyglutamic acid</keyword>
<dbReference type="FunFam" id="2.10.25.10:FF:000638">
    <property type="entry name" value="Uncharacterized protein, isoform A"/>
    <property type="match status" value="1"/>
</dbReference>
<dbReference type="InterPro" id="IPR035972">
    <property type="entry name" value="GLA-like_dom_SF"/>
</dbReference>
<dbReference type="Bgee" id="ENSORLG00000001211">
    <property type="expression patterns" value="Expressed in liver and 3 other cell types or tissues"/>
</dbReference>
<dbReference type="Pfam" id="PF00594">
    <property type="entry name" value="Gla"/>
    <property type="match status" value="1"/>
</dbReference>
<evidence type="ECO:0000256" key="6">
    <source>
        <dbReference type="ARBA" id="ARBA00023180"/>
    </source>
</evidence>
<dbReference type="PANTHER" id="PTHR24278">
    <property type="entry name" value="COAGULATION FACTOR"/>
    <property type="match status" value="1"/>
</dbReference>
<dbReference type="Proteomes" id="UP000001038">
    <property type="component" value="Chromosome 2"/>
</dbReference>
<dbReference type="PANTHER" id="PTHR24278:SF35">
    <property type="entry name" value="PROTEIN Z, VITAMIN K-DEPENDENT PLASMA GLYCOPROTEIN B"/>
    <property type="match status" value="1"/>
</dbReference>
<dbReference type="InterPro" id="IPR017857">
    <property type="entry name" value="Coagulation_fac-like_Gla_dom"/>
</dbReference>
<dbReference type="PROSITE" id="PS50026">
    <property type="entry name" value="EGF_3"/>
    <property type="match status" value="1"/>
</dbReference>
<dbReference type="STRING" id="8090.ENSORLP00000001491"/>
<evidence type="ECO:0000256" key="5">
    <source>
        <dbReference type="ARBA" id="ARBA00023157"/>
    </source>
</evidence>
<dbReference type="FunFam" id="4.10.740.10:FF:000001">
    <property type="entry name" value="vitamin K-dependent protein S"/>
    <property type="match status" value="1"/>
</dbReference>
<feature type="disulfide bond" evidence="7">
    <location>
        <begin position="112"/>
        <end position="121"/>
    </location>
</feature>
<dbReference type="InterPro" id="IPR001881">
    <property type="entry name" value="EGF-like_Ca-bd_dom"/>
</dbReference>
<keyword evidence="6" id="KW-0325">Glycoprotein</keyword>
<dbReference type="Gene3D" id="4.10.740.10">
    <property type="entry name" value="Coagulation Factor IX"/>
    <property type="match status" value="1"/>
</dbReference>
<reference evidence="10 11" key="1">
    <citation type="journal article" date="2007" name="Nature">
        <title>The medaka draft genome and insights into vertebrate genome evolution.</title>
        <authorList>
            <person name="Kasahara M."/>
            <person name="Naruse K."/>
            <person name="Sasaki S."/>
            <person name="Nakatani Y."/>
            <person name="Qu W."/>
            <person name="Ahsan B."/>
            <person name="Yamada T."/>
            <person name="Nagayasu Y."/>
            <person name="Doi K."/>
            <person name="Kasai Y."/>
            <person name="Jindo T."/>
            <person name="Kobayashi D."/>
            <person name="Shimada A."/>
            <person name="Toyoda A."/>
            <person name="Kuroki Y."/>
            <person name="Fujiyama A."/>
            <person name="Sasaki T."/>
            <person name="Shimizu A."/>
            <person name="Asakawa S."/>
            <person name="Shimizu N."/>
            <person name="Hashimoto S."/>
            <person name="Yang J."/>
            <person name="Lee Y."/>
            <person name="Matsushima K."/>
            <person name="Sugano S."/>
            <person name="Sakaizumi M."/>
            <person name="Narita T."/>
            <person name="Ohishi K."/>
            <person name="Haga S."/>
            <person name="Ohta F."/>
            <person name="Nomoto H."/>
            <person name="Nogata K."/>
            <person name="Morishita T."/>
            <person name="Endo T."/>
            <person name="Shin-I T."/>
            <person name="Takeda H."/>
            <person name="Morishita S."/>
            <person name="Kohara Y."/>
        </authorList>
    </citation>
    <scope>NUCLEOTIDE SEQUENCE [LARGE SCALE GENOMIC DNA]</scope>
    <source>
        <strain evidence="10 11">Hd-rR</strain>
    </source>
</reference>
<evidence type="ECO:0000259" key="8">
    <source>
        <dbReference type="PROSITE" id="PS50026"/>
    </source>
</evidence>
<dbReference type="GO" id="GO:0005576">
    <property type="term" value="C:extracellular region"/>
    <property type="evidence" value="ECO:0007669"/>
    <property type="project" value="UniProtKB-SubCell"/>
</dbReference>
<dbReference type="PROSITE" id="PS00011">
    <property type="entry name" value="GLA_1"/>
    <property type="match status" value="1"/>
</dbReference>
<dbReference type="InterPro" id="IPR000742">
    <property type="entry name" value="EGF"/>
</dbReference>
<reference evidence="10" key="3">
    <citation type="submission" date="2025-09" db="UniProtKB">
        <authorList>
            <consortium name="Ensembl"/>
        </authorList>
    </citation>
    <scope>IDENTIFICATION</scope>
    <source>
        <strain evidence="10">Hd-rR</strain>
    </source>
</reference>
<keyword evidence="3" id="KW-0964">Secreted</keyword>
<dbReference type="GO" id="GO:0005509">
    <property type="term" value="F:calcium ion binding"/>
    <property type="evidence" value="ECO:0007669"/>
    <property type="project" value="InterPro"/>
</dbReference>
<evidence type="ECO:0000313" key="10">
    <source>
        <dbReference type="Ensembl" id="ENSORLP00000001491.2"/>
    </source>
</evidence>
<keyword evidence="7" id="KW-0245">EGF-like domain</keyword>
<dbReference type="Pfam" id="PF00008">
    <property type="entry name" value="EGF"/>
    <property type="match status" value="1"/>
</dbReference>
<dbReference type="SMART" id="SM00181">
    <property type="entry name" value="EGF"/>
    <property type="match status" value="1"/>
</dbReference>
<dbReference type="PROSITE" id="PS01187">
    <property type="entry name" value="EGF_CA"/>
    <property type="match status" value="1"/>
</dbReference>
<evidence type="ECO:0000313" key="11">
    <source>
        <dbReference type="Proteomes" id="UP000001038"/>
    </source>
</evidence>
<feature type="domain" description="Gla" evidence="9">
    <location>
        <begin position="40"/>
        <end position="86"/>
    </location>
</feature>
<dbReference type="PRINTS" id="PR00001">
    <property type="entry name" value="GLABLOOD"/>
</dbReference>
<dbReference type="PROSITE" id="PS01186">
    <property type="entry name" value="EGF_2"/>
    <property type="match status" value="1"/>
</dbReference>
<dbReference type="InterPro" id="IPR000294">
    <property type="entry name" value="GLA_domain"/>
</dbReference>
<dbReference type="SMART" id="SM00069">
    <property type="entry name" value="GLA"/>
    <property type="match status" value="1"/>
</dbReference>
<dbReference type="Ensembl" id="ENSORLT00000001492.2">
    <property type="protein sequence ID" value="ENSORLP00000001491.2"/>
    <property type="gene ID" value="ENSORLG00000001211.2"/>
</dbReference>
<dbReference type="InParanoid" id="H2L6P0"/>
<comment type="caution">
    <text evidence="7">Lacks conserved residue(s) required for the propagation of feature annotation.</text>
</comment>
<dbReference type="HOGENOM" id="CLU_1363206_0_0_1"/>
<sequence>MSFIQCGSLGKTLHCYCLGLPVPGLRPDKIQAVFLRSKRANRFLVEEILQGNLERECFEELCNYEEAREVFEDTAKTISFWTVYYDGDQCISSPCLNGGLCTDKVGGFSCSCPAPYHGPACEKGGLSTDEKYKFRGHELSVHQVTAPGLTIS</sequence>
<feature type="domain" description="EGF-like" evidence="8">
    <location>
        <begin position="86"/>
        <end position="122"/>
    </location>
</feature>
<dbReference type="InterPro" id="IPR050442">
    <property type="entry name" value="Peptidase_S1_coag_factors"/>
</dbReference>
<dbReference type="CDD" id="cd00054">
    <property type="entry name" value="EGF_CA"/>
    <property type="match status" value="1"/>
</dbReference>